<dbReference type="AlphaFoldDB" id="A0A9P3LI07"/>
<comment type="caution">
    <text evidence="1">The sequence shown here is derived from an EMBL/GenBank/DDBJ whole genome shotgun (WGS) entry which is preliminary data.</text>
</comment>
<dbReference type="EMBL" id="BPQB01000055">
    <property type="protein sequence ID" value="GJE96071.1"/>
    <property type="molecule type" value="Genomic_DNA"/>
</dbReference>
<name>A0A9P3LI07_9APHY</name>
<dbReference type="Proteomes" id="UP000703269">
    <property type="component" value="Unassembled WGS sequence"/>
</dbReference>
<keyword evidence="2" id="KW-1185">Reference proteome</keyword>
<proteinExistence type="predicted"/>
<evidence type="ECO:0000313" key="2">
    <source>
        <dbReference type="Proteomes" id="UP000703269"/>
    </source>
</evidence>
<reference evidence="1 2" key="1">
    <citation type="submission" date="2021-08" db="EMBL/GenBank/DDBJ databases">
        <title>Draft Genome Sequence of Phanerochaete sordida strain YK-624.</title>
        <authorList>
            <person name="Mori T."/>
            <person name="Dohra H."/>
            <person name="Suzuki T."/>
            <person name="Kawagishi H."/>
            <person name="Hirai H."/>
        </authorList>
    </citation>
    <scope>NUCLEOTIDE SEQUENCE [LARGE SCALE GENOMIC DNA]</scope>
    <source>
        <strain evidence="1 2">YK-624</strain>
    </source>
</reference>
<gene>
    <name evidence="1" type="ORF">PsYK624_122640</name>
</gene>
<sequence>MDSMVAIWQVMADRPDLASQLRLHQLNRFIFFCATLKREIITAQPVNIYKDISLPPEHLSDSFRAFLSESLHMGDDVVTWLWSSLNLLIWNEDHIAELHEDPLELFHKYGLRYGIGTPSSIWPLSLLMFS</sequence>
<evidence type="ECO:0000313" key="1">
    <source>
        <dbReference type="EMBL" id="GJE96071.1"/>
    </source>
</evidence>
<accession>A0A9P3LI07</accession>
<protein>
    <submittedName>
        <fullName evidence="1">Uncharacterized protein</fullName>
    </submittedName>
</protein>
<organism evidence="1 2">
    <name type="scientific">Phanerochaete sordida</name>
    <dbReference type="NCBI Taxonomy" id="48140"/>
    <lineage>
        <taxon>Eukaryota</taxon>
        <taxon>Fungi</taxon>
        <taxon>Dikarya</taxon>
        <taxon>Basidiomycota</taxon>
        <taxon>Agaricomycotina</taxon>
        <taxon>Agaricomycetes</taxon>
        <taxon>Polyporales</taxon>
        <taxon>Phanerochaetaceae</taxon>
        <taxon>Phanerochaete</taxon>
    </lineage>
</organism>